<evidence type="ECO:0000256" key="3">
    <source>
        <dbReference type="ARBA" id="ARBA00022741"/>
    </source>
</evidence>
<dbReference type="PROSITE" id="PS51419">
    <property type="entry name" value="RAB"/>
    <property type="match status" value="1"/>
</dbReference>
<reference evidence="8" key="1">
    <citation type="submission" date="2025-08" db="UniProtKB">
        <authorList>
            <consortium name="Ensembl"/>
        </authorList>
    </citation>
    <scope>IDENTIFICATION</scope>
</reference>
<comment type="catalytic activity">
    <reaction evidence="6">
        <text>GTP + H2O = GDP + phosphate + H(+)</text>
        <dbReference type="Rhea" id="RHEA:19669"/>
        <dbReference type="ChEBI" id="CHEBI:15377"/>
        <dbReference type="ChEBI" id="CHEBI:15378"/>
        <dbReference type="ChEBI" id="CHEBI:37565"/>
        <dbReference type="ChEBI" id="CHEBI:43474"/>
        <dbReference type="ChEBI" id="CHEBI:58189"/>
        <dbReference type="EC" id="3.6.5.2"/>
    </reaction>
</comment>
<evidence type="ECO:0000256" key="6">
    <source>
        <dbReference type="ARBA" id="ARBA00048098"/>
    </source>
</evidence>
<organism evidence="8 9">
    <name type="scientific">Pavo cristatus</name>
    <name type="common">Indian peafowl</name>
    <name type="synonym">Blue peafowl</name>
    <dbReference type="NCBI Taxonomy" id="9049"/>
    <lineage>
        <taxon>Eukaryota</taxon>
        <taxon>Metazoa</taxon>
        <taxon>Chordata</taxon>
        <taxon>Craniata</taxon>
        <taxon>Vertebrata</taxon>
        <taxon>Euteleostomi</taxon>
        <taxon>Archelosauria</taxon>
        <taxon>Archosauria</taxon>
        <taxon>Dinosauria</taxon>
        <taxon>Saurischia</taxon>
        <taxon>Theropoda</taxon>
        <taxon>Coelurosauria</taxon>
        <taxon>Aves</taxon>
        <taxon>Neognathae</taxon>
        <taxon>Galloanserae</taxon>
        <taxon>Galliformes</taxon>
        <taxon>Phasianidae</taxon>
        <taxon>Phasianinae</taxon>
        <taxon>Pavo</taxon>
    </lineage>
</organism>
<dbReference type="GO" id="GO:0003925">
    <property type="term" value="F:G protein activity"/>
    <property type="evidence" value="ECO:0007669"/>
    <property type="project" value="UniProtKB-EC"/>
</dbReference>
<dbReference type="Ensembl" id="ENSPSTT00000027214.1">
    <property type="protein sequence ID" value="ENSPSTP00000025868.1"/>
    <property type="gene ID" value="ENSPSTG00000019028.1"/>
</dbReference>
<dbReference type="InterPro" id="IPR027417">
    <property type="entry name" value="P-loop_NTPase"/>
</dbReference>
<dbReference type="PANTHER" id="PTHR45704">
    <property type="entry name" value="RAS-LIKE FAMILY MEMBER 11"/>
    <property type="match status" value="1"/>
</dbReference>
<dbReference type="SMART" id="SM00175">
    <property type="entry name" value="RAB"/>
    <property type="match status" value="1"/>
</dbReference>
<dbReference type="PRINTS" id="PR00449">
    <property type="entry name" value="RASTRNSFRMNG"/>
</dbReference>
<dbReference type="InterPro" id="IPR051065">
    <property type="entry name" value="Ras-related_GTPase"/>
</dbReference>
<sequence length="375" mass="41179">MPAIVPLQICCGGNAGRGTAVGWPGTRVQSGPARQLALQGVWLRPERWEQHSPPPASFIGSGTGAAAPRHRRDLRAPNIPAAGGTLLSLFLGWGWKWGPPSLLRSLAGPRMASMFGKPRVSTERPPQSPVAECNVAILGCRGAGKSALTVKFLTKRFISEYDPNLEDTYASEELVDQQPVLLKVMDTADQDSPVNCERYLHWANAFLVVYSIDDRRSFEGCGRYLDVLARHARGCQRQSPVLLLGNKLDMEQYRQVTKAEGMSLATKFGCLFYEVSACQDFAAVQHVFHQAVRELRREAERSPALRPLFIAEEQPCLAMATRHGLASCTINTLSTVNLKEIPSVAQAKLVTVKSSRAQSKRKAPTLTLLKGFKIF</sequence>
<evidence type="ECO:0000256" key="7">
    <source>
        <dbReference type="ARBA" id="ARBA00071351"/>
    </source>
</evidence>
<reference evidence="8" key="2">
    <citation type="submission" date="2025-09" db="UniProtKB">
        <authorList>
            <consortium name="Ensembl"/>
        </authorList>
    </citation>
    <scope>IDENTIFICATION</scope>
</reference>
<protein>
    <recommendedName>
        <fullName evidence="7">Ras-like protein family member 12</fullName>
        <ecNumber evidence="2">3.6.5.2</ecNumber>
    </recommendedName>
</protein>
<dbReference type="PROSITE" id="PS51421">
    <property type="entry name" value="RAS"/>
    <property type="match status" value="1"/>
</dbReference>
<keyword evidence="4" id="KW-0378">Hydrolase</keyword>
<keyword evidence="5" id="KW-0342">GTP-binding</keyword>
<dbReference type="SMART" id="SM00173">
    <property type="entry name" value="RAS"/>
    <property type="match status" value="1"/>
</dbReference>
<evidence type="ECO:0000313" key="9">
    <source>
        <dbReference type="Proteomes" id="UP000694428"/>
    </source>
</evidence>
<comment type="similarity">
    <text evidence="1">Belongs to the small GTPase superfamily. Ras family.</text>
</comment>
<keyword evidence="9" id="KW-1185">Reference proteome</keyword>
<evidence type="ECO:0000256" key="2">
    <source>
        <dbReference type="ARBA" id="ARBA00011984"/>
    </source>
</evidence>
<evidence type="ECO:0000256" key="4">
    <source>
        <dbReference type="ARBA" id="ARBA00022801"/>
    </source>
</evidence>
<dbReference type="EC" id="3.6.5.2" evidence="2"/>
<keyword evidence="3" id="KW-0547">Nucleotide-binding</keyword>
<dbReference type="Gene3D" id="3.40.50.300">
    <property type="entry name" value="P-loop containing nucleotide triphosphate hydrolases"/>
    <property type="match status" value="1"/>
</dbReference>
<dbReference type="GO" id="GO:0005525">
    <property type="term" value="F:GTP binding"/>
    <property type="evidence" value="ECO:0007669"/>
    <property type="project" value="UniProtKB-KW"/>
</dbReference>
<dbReference type="FunFam" id="3.40.50.300:FF:001016">
    <property type="entry name" value="ras-like protein family member 12"/>
    <property type="match status" value="1"/>
</dbReference>
<dbReference type="NCBIfam" id="TIGR00231">
    <property type="entry name" value="small_GTP"/>
    <property type="match status" value="1"/>
</dbReference>
<dbReference type="AlphaFoldDB" id="A0A8C9G6J0"/>
<dbReference type="CDD" id="cd04146">
    <property type="entry name" value="RERG_RasL11_like"/>
    <property type="match status" value="1"/>
</dbReference>
<dbReference type="SMART" id="SM00174">
    <property type="entry name" value="RHO"/>
    <property type="match status" value="1"/>
</dbReference>
<name>A0A8C9G6J0_PAVCR</name>
<dbReference type="Proteomes" id="UP000694428">
    <property type="component" value="Unplaced"/>
</dbReference>
<dbReference type="InterPro" id="IPR001806">
    <property type="entry name" value="Small_GTPase"/>
</dbReference>
<dbReference type="InterPro" id="IPR005225">
    <property type="entry name" value="Small_GTP-bd"/>
</dbReference>
<dbReference type="SUPFAM" id="SSF52540">
    <property type="entry name" value="P-loop containing nucleoside triphosphate hydrolases"/>
    <property type="match status" value="1"/>
</dbReference>
<evidence type="ECO:0000256" key="5">
    <source>
        <dbReference type="ARBA" id="ARBA00023134"/>
    </source>
</evidence>
<evidence type="ECO:0000313" key="8">
    <source>
        <dbReference type="Ensembl" id="ENSPSTP00000025868.1"/>
    </source>
</evidence>
<proteinExistence type="inferred from homology"/>
<dbReference type="Pfam" id="PF00071">
    <property type="entry name" value="Ras"/>
    <property type="match status" value="1"/>
</dbReference>
<accession>A0A8C9G6J0</accession>
<evidence type="ECO:0000256" key="1">
    <source>
        <dbReference type="ARBA" id="ARBA00008344"/>
    </source>
</evidence>